<protein>
    <submittedName>
        <fullName evidence="2">Uncharacterized protein</fullName>
    </submittedName>
</protein>
<dbReference type="Proteomes" id="UP001159363">
    <property type="component" value="Chromosome 2"/>
</dbReference>
<keyword evidence="3" id="KW-1185">Reference proteome</keyword>
<accession>A0ABQ9I6G9</accession>
<dbReference type="EMBL" id="JARBHB010000002">
    <property type="protein sequence ID" value="KAJ8892246.1"/>
    <property type="molecule type" value="Genomic_DNA"/>
</dbReference>
<evidence type="ECO:0000313" key="2">
    <source>
        <dbReference type="EMBL" id="KAJ8892246.1"/>
    </source>
</evidence>
<proteinExistence type="predicted"/>
<evidence type="ECO:0000313" key="3">
    <source>
        <dbReference type="Proteomes" id="UP001159363"/>
    </source>
</evidence>
<name>A0ABQ9I6G9_9NEOP</name>
<feature type="compositionally biased region" description="Basic and acidic residues" evidence="1">
    <location>
        <begin position="53"/>
        <end position="62"/>
    </location>
</feature>
<sequence length="1026" mass="115660">MEQLQNARVGKTGDLRENLQARGIVRNDSHIRKSWSNPAVNRTRYYPSQRKPQHVEERREVGRQPVRHTALDEYSQQLGRVGQRAERQPGDVVRVALSATRAICSVPTTGYVPCLHVNQSLAAFAGSSSVSYNRFPVRDHRAERKSERRIEQVSDLGAISTQNPQRNNTLGRGERLTSAVALLALQPAKLVERLGAAERCVHLVGVVEEAVVDLVLARLLAECHQRLEAVPPQDLVRQVRRPRLRRHARRLDHACARAHTQQPGCSLLLSARSSLEHSLSYTCAKHRPTYIHHLYRLFTCTKASRVNFPKGSFPNFYTLESWRTMPLVSGFFRPCIPAQLHSHLTSHSSAIKTAMLRAAQMSPLHWWLHESWRHHTETRGSDKGDTATRIKRAIADKRKAPKLRAVLSSHCRYDGNTARLARWSDEALGVRVSVARVAREAALTFEDDDDLEALAHHLGGGEGVERAGRVYLVHDGGGPDEEDLVFLAVAAHLQFLLVVRQQLALLRHLQHTTYLPRRYSPHTHTHTQSLHYNPFARSGRLLTSRSSEPMRVIEVSMEQLRNERVGETGDPRENPATSGINSGLCSPRLRIGAMWIRIGFSQATLEVMAAIAGHQQDFSGYSRFLHDYIATRHLPKKLPNTAPLETYPDSTLASPEATDLPLDELGAYVRLHDVRLAHVADAEHEAEEPVPLADDGVPAEEQCLRALLRARQLGEHDADHEGLYHNSGDALQAHHEDGLGALLCSVSRPVAYGVLRLDAEEEAGREAVHLADAGRPVGVRDIRPEQRRDLQYNNHQSANQLVRIFENHKTGKESAMARMKRTCAQEHLYVFKAQMRGEDRSTLPRTPSTSSVPGTRSAVLPSALSTMQFRYAILRFYYMRYNTTGQEIAKKAERERERARERESRQCTDHSRIRHADWVILLWNAIAAFVCMIPDTSHYDTTLRTVRTAHELFTHVRKLIVGYKGNVQHPPSSTDTYINPPLHAHPDALMKPKKIPDCFATRHNTVTEVEHIVHWAADTSAFKCTH</sequence>
<reference evidence="2 3" key="1">
    <citation type="submission" date="2023-02" db="EMBL/GenBank/DDBJ databases">
        <title>LHISI_Scaffold_Assembly.</title>
        <authorList>
            <person name="Stuart O.P."/>
            <person name="Cleave R."/>
            <person name="Magrath M.J.L."/>
            <person name="Mikheyev A.S."/>
        </authorList>
    </citation>
    <scope>NUCLEOTIDE SEQUENCE [LARGE SCALE GENOMIC DNA]</scope>
    <source>
        <strain evidence="2">Daus_M_001</strain>
        <tissue evidence="2">Leg muscle</tissue>
    </source>
</reference>
<evidence type="ECO:0000256" key="1">
    <source>
        <dbReference type="SAM" id="MobiDB-lite"/>
    </source>
</evidence>
<organism evidence="2 3">
    <name type="scientific">Dryococelus australis</name>
    <dbReference type="NCBI Taxonomy" id="614101"/>
    <lineage>
        <taxon>Eukaryota</taxon>
        <taxon>Metazoa</taxon>
        <taxon>Ecdysozoa</taxon>
        <taxon>Arthropoda</taxon>
        <taxon>Hexapoda</taxon>
        <taxon>Insecta</taxon>
        <taxon>Pterygota</taxon>
        <taxon>Neoptera</taxon>
        <taxon>Polyneoptera</taxon>
        <taxon>Phasmatodea</taxon>
        <taxon>Verophasmatodea</taxon>
        <taxon>Anareolatae</taxon>
        <taxon>Phasmatidae</taxon>
        <taxon>Eurycanthinae</taxon>
        <taxon>Dryococelus</taxon>
    </lineage>
</organism>
<feature type="region of interest" description="Disordered" evidence="1">
    <location>
        <begin position="35"/>
        <end position="65"/>
    </location>
</feature>
<gene>
    <name evidence="2" type="ORF">PR048_004826</name>
</gene>
<comment type="caution">
    <text evidence="2">The sequence shown here is derived from an EMBL/GenBank/DDBJ whole genome shotgun (WGS) entry which is preliminary data.</text>
</comment>